<proteinExistence type="predicted"/>
<organism evidence="1 2">
    <name type="scientific">Dendrobium chrysotoxum</name>
    <name type="common">Orchid</name>
    <dbReference type="NCBI Taxonomy" id="161865"/>
    <lineage>
        <taxon>Eukaryota</taxon>
        <taxon>Viridiplantae</taxon>
        <taxon>Streptophyta</taxon>
        <taxon>Embryophyta</taxon>
        <taxon>Tracheophyta</taxon>
        <taxon>Spermatophyta</taxon>
        <taxon>Magnoliopsida</taxon>
        <taxon>Liliopsida</taxon>
        <taxon>Asparagales</taxon>
        <taxon>Orchidaceae</taxon>
        <taxon>Epidendroideae</taxon>
        <taxon>Malaxideae</taxon>
        <taxon>Dendrobiinae</taxon>
        <taxon>Dendrobium</taxon>
    </lineage>
</organism>
<evidence type="ECO:0000313" key="2">
    <source>
        <dbReference type="Proteomes" id="UP000775213"/>
    </source>
</evidence>
<comment type="caution">
    <text evidence="1">The sequence shown here is derived from an EMBL/GenBank/DDBJ whole genome shotgun (WGS) entry which is preliminary data.</text>
</comment>
<reference evidence="1 2" key="1">
    <citation type="journal article" date="2021" name="Hortic Res">
        <title>Chromosome-scale assembly of the Dendrobium chrysotoxum genome enhances the understanding of orchid evolution.</title>
        <authorList>
            <person name="Zhang Y."/>
            <person name="Zhang G.Q."/>
            <person name="Zhang D."/>
            <person name="Liu X.D."/>
            <person name="Xu X.Y."/>
            <person name="Sun W.H."/>
            <person name="Yu X."/>
            <person name="Zhu X."/>
            <person name="Wang Z.W."/>
            <person name="Zhao X."/>
            <person name="Zhong W.Y."/>
            <person name="Chen H."/>
            <person name="Yin W.L."/>
            <person name="Huang T."/>
            <person name="Niu S.C."/>
            <person name="Liu Z.J."/>
        </authorList>
    </citation>
    <scope>NUCLEOTIDE SEQUENCE [LARGE SCALE GENOMIC DNA]</scope>
    <source>
        <strain evidence="1">Lindl</strain>
    </source>
</reference>
<protein>
    <submittedName>
        <fullName evidence="1">Uncharacterized protein</fullName>
    </submittedName>
</protein>
<sequence length="239" mass="27348">MVHVQSCLILVPRFLKLDESSPSSSSFCTSILTSATTILASRRIEDICGSRPSYMNMTESIKAKQRNSLSQRTRMHKQSFFHKKTSAYIDMKNSDSLDPTFSSSRLLNAMPPREKNFVNSIYVDLTKKKRKRRLKKKERIYLFANSLSPTPKRTGKPPIRALVARWEETRCGAYDEAVCCFISSRLESIVAWAKRERAPLGHTTAFAFTDHGRIQGCEGRNLKEEGIEWIETLEKSFNL</sequence>
<name>A0AAV7GXL1_DENCH</name>
<dbReference type="EMBL" id="JAGFBR010000009">
    <property type="protein sequence ID" value="KAH0461217.1"/>
    <property type="molecule type" value="Genomic_DNA"/>
</dbReference>
<gene>
    <name evidence="1" type="ORF">IEQ34_008792</name>
</gene>
<dbReference type="Proteomes" id="UP000775213">
    <property type="component" value="Unassembled WGS sequence"/>
</dbReference>
<evidence type="ECO:0000313" key="1">
    <source>
        <dbReference type="EMBL" id="KAH0461217.1"/>
    </source>
</evidence>
<keyword evidence="2" id="KW-1185">Reference proteome</keyword>
<dbReference type="AlphaFoldDB" id="A0AAV7GXL1"/>
<accession>A0AAV7GXL1</accession>